<comment type="caution">
    <text evidence="3">The sequence shown here is derived from an EMBL/GenBank/DDBJ whole genome shotgun (WGS) entry which is preliminary data.</text>
</comment>
<dbReference type="PROSITE" id="PS51257">
    <property type="entry name" value="PROKAR_LIPOPROTEIN"/>
    <property type="match status" value="1"/>
</dbReference>
<keyword evidence="3" id="KW-0378">Hydrolase</keyword>
<keyword evidence="3" id="KW-0121">Carboxypeptidase</keyword>
<feature type="compositionally biased region" description="Basic and acidic residues" evidence="1">
    <location>
        <begin position="35"/>
        <end position="67"/>
    </location>
</feature>
<dbReference type="PANTHER" id="PTHR34385">
    <property type="entry name" value="D-ALANYL-D-ALANINE CARBOXYPEPTIDASE"/>
    <property type="match status" value="1"/>
</dbReference>
<dbReference type="GO" id="GO:0004180">
    <property type="term" value="F:carboxypeptidase activity"/>
    <property type="evidence" value="ECO:0007669"/>
    <property type="project" value="UniProtKB-KW"/>
</dbReference>
<protein>
    <submittedName>
        <fullName evidence="3">Carboxypeptidase YodJ</fullName>
    </submittedName>
</protein>
<dbReference type="Proteomes" id="UP000679950">
    <property type="component" value="Unassembled WGS sequence"/>
</dbReference>
<dbReference type="Gene3D" id="3.30.1380.10">
    <property type="match status" value="1"/>
</dbReference>
<dbReference type="PANTHER" id="PTHR34385:SF1">
    <property type="entry name" value="PEPTIDOGLYCAN L-ALANYL-D-GLUTAMATE ENDOPEPTIDASE CWLK"/>
    <property type="match status" value="1"/>
</dbReference>
<feature type="domain" description="D-alanyl-D-alanine carboxypeptidase-like core" evidence="2">
    <location>
        <begin position="129"/>
        <end position="258"/>
    </location>
</feature>
<proteinExistence type="predicted"/>
<dbReference type="RefSeq" id="WP_212966471.1">
    <property type="nucleotide sequence ID" value="NZ_BORB01000020.1"/>
</dbReference>
<gene>
    <name evidence="3" type="primary">yodJ</name>
    <name evidence="3" type="ORF">J8TS2_24920</name>
</gene>
<dbReference type="Pfam" id="PF02557">
    <property type="entry name" value="VanY"/>
    <property type="match status" value="1"/>
</dbReference>
<organism evidence="3 4">
    <name type="scientific">Lederbergia ruris</name>
    <dbReference type="NCBI Taxonomy" id="217495"/>
    <lineage>
        <taxon>Bacteria</taxon>
        <taxon>Bacillati</taxon>
        <taxon>Bacillota</taxon>
        <taxon>Bacilli</taxon>
        <taxon>Bacillales</taxon>
        <taxon>Bacillaceae</taxon>
        <taxon>Lederbergia</taxon>
    </lineage>
</organism>
<evidence type="ECO:0000256" key="1">
    <source>
        <dbReference type="SAM" id="MobiDB-lite"/>
    </source>
</evidence>
<dbReference type="EMBL" id="BORB01000020">
    <property type="protein sequence ID" value="GIN58173.1"/>
    <property type="molecule type" value="Genomic_DNA"/>
</dbReference>
<dbReference type="InterPro" id="IPR052179">
    <property type="entry name" value="DD-CPase-like"/>
</dbReference>
<evidence type="ECO:0000313" key="4">
    <source>
        <dbReference type="Proteomes" id="UP000679950"/>
    </source>
</evidence>
<evidence type="ECO:0000259" key="2">
    <source>
        <dbReference type="Pfam" id="PF02557"/>
    </source>
</evidence>
<sequence>MKLLKTLLSITFISFLTGGILTGCDGFLNGEHKFAPDHDDQNIQENAKDKAPDQDKKDQSKDKEKDNPYANAPKVDPTKYHDKAIQVVANPNEVSILVNKQYKLPDNYEPDDLVYPDVHFIFSEKIEKRKMRKVAAKALEEMFAAAEKDGIYLAGASGYRSQETQITLYDNYVKKDGKEEADRYSARPGHSEHQTGLSIDVSGISAECAVEDCFADTAEAKWLADHAHEYGYIIRYPKDKENLTGYMYEPWHIRYVGKEMAKEIFEQDITLEEYYNVAIPVNERK</sequence>
<feature type="region of interest" description="Disordered" evidence="1">
    <location>
        <begin position="35"/>
        <end position="76"/>
    </location>
</feature>
<keyword evidence="3" id="KW-0645">Protease</keyword>
<dbReference type="CDD" id="cd14852">
    <property type="entry name" value="LD-carboxypeptidase"/>
    <property type="match status" value="1"/>
</dbReference>
<dbReference type="SUPFAM" id="SSF55166">
    <property type="entry name" value="Hedgehog/DD-peptidase"/>
    <property type="match status" value="1"/>
</dbReference>
<dbReference type="InterPro" id="IPR003709">
    <property type="entry name" value="VanY-like_core_dom"/>
</dbReference>
<name>A0ABQ4KJN8_9BACI</name>
<dbReference type="InterPro" id="IPR009045">
    <property type="entry name" value="Zn_M74/Hedgehog-like"/>
</dbReference>
<accession>A0ABQ4KJN8</accession>
<reference evidence="3 4" key="1">
    <citation type="submission" date="2021-03" db="EMBL/GenBank/DDBJ databases">
        <title>Antimicrobial resistance genes in bacteria isolated from Japanese honey, and their potential for conferring macrolide and lincosamide resistance in the American foulbrood pathogen Paenibacillus larvae.</title>
        <authorList>
            <person name="Okamoto M."/>
            <person name="Kumagai M."/>
            <person name="Kanamori H."/>
            <person name="Takamatsu D."/>
        </authorList>
    </citation>
    <scope>NUCLEOTIDE SEQUENCE [LARGE SCALE GENOMIC DNA]</scope>
    <source>
        <strain evidence="3 4">J8TS2</strain>
    </source>
</reference>
<keyword evidence="4" id="KW-1185">Reference proteome</keyword>
<evidence type="ECO:0000313" key="3">
    <source>
        <dbReference type="EMBL" id="GIN58173.1"/>
    </source>
</evidence>
<dbReference type="InterPro" id="IPR058193">
    <property type="entry name" value="VanY/YodJ_core_dom"/>
</dbReference>